<dbReference type="Pfam" id="PF00856">
    <property type="entry name" value="SET"/>
    <property type="match status" value="1"/>
</dbReference>
<dbReference type="PANTHER" id="PTHR46223">
    <property type="entry name" value="HISTONE-LYSINE N-METHYLTRANSFERASE SUV39H"/>
    <property type="match status" value="1"/>
</dbReference>
<name>R7Z054_CONA1</name>
<feature type="domain" description="Chromo" evidence="10">
    <location>
        <begin position="22"/>
        <end position="85"/>
    </location>
</feature>
<evidence type="ECO:0000256" key="6">
    <source>
        <dbReference type="ARBA" id="ARBA00022691"/>
    </source>
</evidence>
<dbReference type="STRING" id="1168221.R7Z054"/>
<evidence type="ECO:0000259" key="10">
    <source>
        <dbReference type="PROSITE" id="PS50013"/>
    </source>
</evidence>
<evidence type="ECO:0000259" key="12">
    <source>
        <dbReference type="PROSITE" id="PS50867"/>
    </source>
</evidence>
<keyword evidence="6" id="KW-0949">S-adenosyl-L-methionine</keyword>
<evidence type="ECO:0008006" key="16">
    <source>
        <dbReference type="Google" id="ProtNLM"/>
    </source>
</evidence>
<evidence type="ECO:0000313" key="14">
    <source>
        <dbReference type="EMBL" id="EON67424.1"/>
    </source>
</evidence>
<feature type="compositionally biased region" description="Low complexity" evidence="9">
    <location>
        <begin position="113"/>
        <end position="127"/>
    </location>
</feature>
<keyword evidence="15" id="KW-1185">Reference proteome</keyword>
<dbReference type="HOGENOM" id="CLU_020840_11_3_1"/>
<dbReference type="Proteomes" id="UP000016924">
    <property type="component" value="Unassembled WGS sequence"/>
</dbReference>
<dbReference type="GeneID" id="19903988"/>
<evidence type="ECO:0000313" key="15">
    <source>
        <dbReference type="Proteomes" id="UP000016924"/>
    </source>
</evidence>
<dbReference type="GO" id="GO:0005634">
    <property type="term" value="C:nucleus"/>
    <property type="evidence" value="ECO:0007669"/>
    <property type="project" value="InterPro"/>
</dbReference>
<feature type="domain" description="SET" evidence="11">
    <location>
        <begin position="350"/>
        <end position="480"/>
    </location>
</feature>
<dbReference type="RefSeq" id="XP_007782741.1">
    <property type="nucleotide sequence ID" value="XM_007784551.1"/>
</dbReference>
<dbReference type="Gene3D" id="2.170.270.10">
    <property type="entry name" value="SET domain"/>
    <property type="match status" value="1"/>
</dbReference>
<evidence type="ECO:0000256" key="4">
    <source>
        <dbReference type="ARBA" id="ARBA00022603"/>
    </source>
</evidence>
<dbReference type="PROSITE" id="PS50013">
    <property type="entry name" value="CHROMO_2"/>
    <property type="match status" value="1"/>
</dbReference>
<dbReference type="PROSITE" id="PS50280">
    <property type="entry name" value="SET"/>
    <property type="match status" value="1"/>
</dbReference>
<gene>
    <name evidence="14" type="ORF">W97_06677</name>
</gene>
<dbReference type="PANTHER" id="PTHR46223:SF3">
    <property type="entry name" value="HISTONE-LYSINE N-METHYLTRANSFERASE SET-23"/>
    <property type="match status" value="1"/>
</dbReference>
<dbReference type="InterPro" id="IPR003616">
    <property type="entry name" value="Post-SET_dom"/>
</dbReference>
<sequence>MPQIVILLRAGSVLGIPRVQLQDVTKIVCNRINSDGLEQFLVVWAGKYERHSVPLSWHSINELSSCLELVQEYLDNKTRFDPPSRKRKSPDSEPSTNGHLLNPAERRVRQKSRSSSVTSSASDSSRSLAVTELASRDIDVYNGVIQVKDDFITVKASTEPGIDRINSDDVPTPAMLSRARSSATSTADDRIRMEVIHRLRQLPGPPVTLFNKIDRSSPPLKFQFITQSILREGVEKADPATMTGCQKCRPHMGQNIGCEYTKKCDCLEYAAVDVKRLNDVTKPIYDKYIAGMDVDLSQLPKRFPYFSNGDNTGCLVPFYLNERHPIYECNKYCMCGPGCKNRIVQHGRQVDLVIFKTKDRGWGLKSTQGLRQGQFIDTYRGEIITDAEATRREKATSSILNSYLYSLDKFAEENELKPEDLYVVDGEYFGGPTRFMNHSCEPNCRQYTVSYNKHDVRVYEIAFFAYRNIEPGEELTFDYLDKDEEEEDEVEEDAPPPSQEKPGDAQGETKLVKCLCGAKKCRKWLWM</sequence>
<dbReference type="PROSITE" id="PS50868">
    <property type="entry name" value="POST_SET"/>
    <property type="match status" value="1"/>
</dbReference>
<keyword evidence="7" id="KW-0479">Metal-binding</keyword>
<evidence type="ECO:0000259" key="11">
    <source>
        <dbReference type="PROSITE" id="PS50280"/>
    </source>
</evidence>
<dbReference type="Pfam" id="PF05033">
    <property type="entry name" value="Pre-SET"/>
    <property type="match status" value="1"/>
</dbReference>
<dbReference type="InterPro" id="IPR000953">
    <property type="entry name" value="Chromo/chromo_shadow_dom"/>
</dbReference>
<evidence type="ECO:0000256" key="5">
    <source>
        <dbReference type="ARBA" id="ARBA00022679"/>
    </source>
</evidence>
<dbReference type="SUPFAM" id="SSF82199">
    <property type="entry name" value="SET domain"/>
    <property type="match status" value="1"/>
</dbReference>
<evidence type="ECO:0000256" key="2">
    <source>
        <dbReference type="ARBA" id="ARBA00011353"/>
    </source>
</evidence>
<dbReference type="InterPro" id="IPR046341">
    <property type="entry name" value="SET_dom_sf"/>
</dbReference>
<evidence type="ECO:0000259" key="13">
    <source>
        <dbReference type="PROSITE" id="PS50868"/>
    </source>
</evidence>
<comment type="subunit">
    <text evidence="2">Component of the NuA4 histone acetyltransferase complex.</text>
</comment>
<keyword evidence="3" id="KW-0158">Chromosome</keyword>
<dbReference type="EMBL" id="JH767587">
    <property type="protein sequence ID" value="EON67424.1"/>
    <property type="molecule type" value="Genomic_DNA"/>
</dbReference>
<dbReference type="SMART" id="SM00317">
    <property type="entry name" value="SET"/>
    <property type="match status" value="1"/>
</dbReference>
<dbReference type="AlphaFoldDB" id="R7Z054"/>
<dbReference type="Gene3D" id="2.40.50.40">
    <property type="match status" value="1"/>
</dbReference>
<keyword evidence="4" id="KW-0489">Methyltransferase</keyword>
<evidence type="ECO:0000256" key="1">
    <source>
        <dbReference type="ARBA" id="ARBA00004286"/>
    </source>
</evidence>
<evidence type="ECO:0000256" key="8">
    <source>
        <dbReference type="ARBA" id="ARBA00022833"/>
    </source>
</evidence>
<comment type="subcellular location">
    <subcellularLocation>
        <location evidence="1">Chromosome</location>
    </subcellularLocation>
</comment>
<accession>R7Z054</accession>
<keyword evidence="8" id="KW-0862">Zinc</keyword>
<dbReference type="eggNOG" id="KOG1082">
    <property type="taxonomic scope" value="Eukaryota"/>
</dbReference>
<feature type="domain" description="Pre-SET" evidence="12">
    <location>
        <begin position="241"/>
        <end position="347"/>
    </location>
</feature>
<proteinExistence type="predicted"/>
<dbReference type="InterPro" id="IPR001214">
    <property type="entry name" value="SET_dom"/>
</dbReference>
<dbReference type="OrthoDB" id="308383at2759"/>
<dbReference type="GO" id="GO:0042054">
    <property type="term" value="F:histone methyltransferase activity"/>
    <property type="evidence" value="ECO:0007669"/>
    <property type="project" value="InterPro"/>
</dbReference>
<dbReference type="GO" id="GO:0008270">
    <property type="term" value="F:zinc ion binding"/>
    <property type="evidence" value="ECO:0007669"/>
    <property type="project" value="InterPro"/>
</dbReference>
<evidence type="ECO:0000256" key="9">
    <source>
        <dbReference type="SAM" id="MobiDB-lite"/>
    </source>
</evidence>
<keyword evidence="5" id="KW-0808">Transferase</keyword>
<reference evidence="15" key="1">
    <citation type="submission" date="2012-06" db="EMBL/GenBank/DDBJ databases">
        <title>The genome sequence of Coniosporium apollinis CBS 100218.</title>
        <authorList>
            <consortium name="The Broad Institute Genome Sequencing Platform"/>
            <person name="Cuomo C."/>
            <person name="Gorbushina A."/>
            <person name="Noack S."/>
            <person name="Walker B."/>
            <person name="Young S.K."/>
            <person name="Zeng Q."/>
            <person name="Gargeya S."/>
            <person name="Fitzgerald M."/>
            <person name="Haas B."/>
            <person name="Abouelleil A."/>
            <person name="Alvarado L."/>
            <person name="Arachchi H.M."/>
            <person name="Berlin A.M."/>
            <person name="Chapman S.B."/>
            <person name="Goldberg J."/>
            <person name="Griggs A."/>
            <person name="Gujja S."/>
            <person name="Hansen M."/>
            <person name="Howarth C."/>
            <person name="Imamovic A."/>
            <person name="Larimer J."/>
            <person name="McCowan C."/>
            <person name="Montmayeur A."/>
            <person name="Murphy C."/>
            <person name="Neiman D."/>
            <person name="Pearson M."/>
            <person name="Priest M."/>
            <person name="Roberts A."/>
            <person name="Saif S."/>
            <person name="Shea T."/>
            <person name="Sisk P."/>
            <person name="Sykes S."/>
            <person name="Wortman J."/>
            <person name="Nusbaum C."/>
            <person name="Birren B."/>
        </authorList>
    </citation>
    <scope>NUCLEOTIDE SEQUENCE [LARGE SCALE GENOMIC DNA]</scope>
    <source>
        <strain evidence="15">CBS 100218</strain>
    </source>
</reference>
<dbReference type="InterPro" id="IPR016197">
    <property type="entry name" value="Chromo-like_dom_sf"/>
</dbReference>
<dbReference type="OMA" id="CDCLEYA"/>
<dbReference type="InterPro" id="IPR007728">
    <property type="entry name" value="Pre-SET_dom"/>
</dbReference>
<protein>
    <recommendedName>
        <fullName evidence="16">SET domain-containing protein</fullName>
    </recommendedName>
</protein>
<evidence type="ECO:0000256" key="3">
    <source>
        <dbReference type="ARBA" id="ARBA00022454"/>
    </source>
</evidence>
<dbReference type="PROSITE" id="PS50867">
    <property type="entry name" value="PRE_SET"/>
    <property type="match status" value="1"/>
</dbReference>
<dbReference type="GO" id="GO:0005694">
    <property type="term" value="C:chromosome"/>
    <property type="evidence" value="ECO:0007669"/>
    <property type="project" value="UniProtKB-SubCell"/>
</dbReference>
<evidence type="ECO:0000256" key="7">
    <source>
        <dbReference type="ARBA" id="ARBA00022723"/>
    </source>
</evidence>
<dbReference type="SUPFAM" id="SSF54160">
    <property type="entry name" value="Chromo domain-like"/>
    <property type="match status" value="1"/>
</dbReference>
<feature type="region of interest" description="Disordered" evidence="9">
    <location>
        <begin position="78"/>
        <end position="128"/>
    </location>
</feature>
<dbReference type="InterPro" id="IPR050973">
    <property type="entry name" value="H3K9_Histone-Lys_N-MTase"/>
</dbReference>
<feature type="domain" description="Post-SET" evidence="13">
    <location>
        <begin position="510"/>
        <end position="526"/>
    </location>
</feature>
<dbReference type="GO" id="GO:0032259">
    <property type="term" value="P:methylation"/>
    <property type="evidence" value="ECO:0007669"/>
    <property type="project" value="UniProtKB-KW"/>
</dbReference>
<feature type="compositionally biased region" description="Acidic residues" evidence="9">
    <location>
        <begin position="483"/>
        <end position="494"/>
    </location>
</feature>
<feature type="region of interest" description="Disordered" evidence="9">
    <location>
        <begin position="483"/>
        <end position="506"/>
    </location>
</feature>
<organism evidence="14 15">
    <name type="scientific">Coniosporium apollinis (strain CBS 100218)</name>
    <name type="common">Rock-inhabiting black yeast</name>
    <dbReference type="NCBI Taxonomy" id="1168221"/>
    <lineage>
        <taxon>Eukaryota</taxon>
        <taxon>Fungi</taxon>
        <taxon>Dikarya</taxon>
        <taxon>Ascomycota</taxon>
        <taxon>Pezizomycotina</taxon>
        <taxon>Dothideomycetes</taxon>
        <taxon>Dothideomycetes incertae sedis</taxon>
        <taxon>Coniosporium</taxon>
    </lineage>
</organism>